<evidence type="ECO:0000313" key="5">
    <source>
        <dbReference type="Proteomes" id="UP001217918"/>
    </source>
</evidence>
<reference evidence="4" key="1">
    <citation type="journal article" date="2023" name="Mol. Plant Microbe Interact.">
        <title>Elucidating the Obligate Nature and Biological Capacity of an Invasive Fungal Corn Pathogen.</title>
        <authorList>
            <person name="MacCready J.S."/>
            <person name="Roggenkamp E.M."/>
            <person name="Gdanetz K."/>
            <person name="Chilvers M.I."/>
        </authorList>
    </citation>
    <scope>NUCLEOTIDE SEQUENCE</scope>
    <source>
        <strain evidence="4">PM02</strain>
    </source>
</reference>
<feature type="transmembrane region" description="Helical" evidence="2">
    <location>
        <begin position="83"/>
        <end position="104"/>
    </location>
</feature>
<feature type="transmembrane region" description="Helical" evidence="2">
    <location>
        <begin position="57"/>
        <end position="77"/>
    </location>
</feature>
<evidence type="ECO:0000313" key="4">
    <source>
        <dbReference type="EMBL" id="KAK2069774.1"/>
    </source>
</evidence>
<evidence type="ECO:0000256" key="2">
    <source>
        <dbReference type="SAM" id="Phobius"/>
    </source>
</evidence>
<feature type="transmembrane region" description="Helical" evidence="2">
    <location>
        <begin position="162"/>
        <end position="183"/>
    </location>
</feature>
<keyword evidence="2" id="KW-0472">Membrane</keyword>
<evidence type="ECO:0000256" key="1">
    <source>
        <dbReference type="SAM" id="MobiDB-lite"/>
    </source>
</evidence>
<keyword evidence="2" id="KW-0812">Transmembrane</keyword>
<gene>
    <name evidence="4" type="ORF">P8C59_004325</name>
</gene>
<organism evidence="4 5">
    <name type="scientific">Phyllachora maydis</name>
    <dbReference type="NCBI Taxonomy" id="1825666"/>
    <lineage>
        <taxon>Eukaryota</taxon>
        <taxon>Fungi</taxon>
        <taxon>Dikarya</taxon>
        <taxon>Ascomycota</taxon>
        <taxon>Pezizomycotina</taxon>
        <taxon>Sordariomycetes</taxon>
        <taxon>Sordariomycetidae</taxon>
        <taxon>Phyllachorales</taxon>
        <taxon>Phyllachoraceae</taxon>
        <taxon>Phyllachora</taxon>
    </lineage>
</organism>
<sequence length="317" mass="35463">MANQEATEEANRLRQIFPISYQEKANRVGRDPVTMFNMGADPKVRGVGHIVLNLFRAFNLIGLAAMAIASWVMIIFAGMNGRFFFFDALAHFWVFVVCVFLSIAECSLFKDYFKNNWPVLSHGHSFAWLGLALIMLGTQVLSNLDKDIDSAKKLGRPMWRLVMASGILAIIFGFFNLIASLIFRDGKAGINARQIRRDGKLAKAEAVKDYFPAYVESQRATTPQPEEKVSSAFKRMTHLFKSKKAKVSSPDAAVPQPDVEHAYYGEAVTAHGGEDRSSPIMPHIQRPPSAMHPARLRRVSDSSESKYSYSDANMSMF</sequence>
<name>A0AAD9I360_9PEZI</name>
<dbReference type="Pfam" id="PF24535">
    <property type="entry name" value="DUF7598"/>
    <property type="match status" value="1"/>
</dbReference>
<feature type="region of interest" description="Disordered" evidence="1">
    <location>
        <begin position="272"/>
        <end position="317"/>
    </location>
</feature>
<protein>
    <recommendedName>
        <fullName evidence="3">DUF7598 domain-containing protein</fullName>
    </recommendedName>
</protein>
<feature type="domain" description="DUF7598" evidence="3">
    <location>
        <begin position="48"/>
        <end position="182"/>
    </location>
</feature>
<proteinExistence type="predicted"/>
<dbReference type="Proteomes" id="UP001217918">
    <property type="component" value="Unassembled WGS sequence"/>
</dbReference>
<comment type="caution">
    <text evidence="4">The sequence shown here is derived from an EMBL/GenBank/DDBJ whole genome shotgun (WGS) entry which is preliminary data.</text>
</comment>
<dbReference type="InterPro" id="IPR056019">
    <property type="entry name" value="DUF7598"/>
</dbReference>
<dbReference type="AlphaFoldDB" id="A0AAD9I360"/>
<keyword evidence="2" id="KW-1133">Transmembrane helix</keyword>
<keyword evidence="5" id="KW-1185">Reference proteome</keyword>
<feature type="transmembrane region" description="Helical" evidence="2">
    <location>
        <begin position="125"/>
        <end position="142"/>
    </location>
</feature>
<dbReference type="EMBL" id="JAQQPM010000003">
    <property type="protein sequence ID" value="KAK2069774.1"/>
    <property type="molecule type" value="Genomic_DNA"/>
</dbReference>
<accession>A0AAD9I360</accession>
<evidence type="ECO:0000259" key="3">
    <source>
        <dbReference type="Pfam" id="PF24535"/>
    </source>
</evidence>